<evidence type="ECO:0000256" key="6">
    <source>
        <dbReference type="PROSITE-ProRule" id="PRU00050"/>
    </source>
</evidence>
<evidence type="ECO:0000256" key="1">
    <source>
        <dbReference type="ARBA" id="ARBA00022490"/>
    </source>
</evidence>
<dbReference type="InterPro" id="IPR001789">
    <property type="entry name" value="Sig_transdc_resp-reg_receiver"/>
</dbReference>
<dbReference type="Proteomes" id="UP001595593">
    <property type="component" value="Unassembled WGS sequence"/>
</dbReference>
<dbReference type="SMART" id="SM00448">
    <property type="entry name" value="REC"/>
    <property type="match status" value="1"/>
</dbReference>
<dbReference type="InterPro" id="IPR011006">
    <property type="entry name" value="CheY-like_superfamily"/>
</dbReference>
<dbReference type="EC" id="3.1.1.61" evidence="4"/>
<dbReference type="PANTHER" id="PTHR42872">
    <property type="entry name" value="PROTEIN-GLUTAMATE METHYLESTERASE/PROTEIN-GLUTAMINE GLUTAMINASE"/>
    <property type="match status" value="1"/>
</dbReference>
<keyword evidence="7" id="KW-0597">Phosphoprotein</keyword>
<accession>A0ABV7GA24</accession>
<dbReference type="SUPFAM" id="SSF52172">
    <property type="entry name" value="CheY-like"/>
    <property type="match status" value="1"/>
</dbReference>
<evidence type="ECO:0000256" key="2">
    <source>
        <dbReference type="ARBA" id="ARBA00022500"/>
    </source>
</evidence>
<dbReference type="GO" id="GO:0008168">
    <property type="term" value="F:methyltransferase activity"/>
    <property type="evidence" value="ECO:0007669"/>
    <property type="project" value="UniProtKB-KW"/>
</dbReference>
<dbReference type="NCBIfam" id="NF009206">
    <property type="entry name" value="PRK12555.1"/>
    <property type="match status" value="1"/>
</dbReference>
<dbReference type="PANTHER" id="PTHR42872:SF6">
    <property type="entry name" value="PROTEIN-GLUTAMATE METHYLESTERASE_PROTEIN-GLUTAMINE GLUTAMINASE"/>
    <property type="match status" value="1"/>
</dbReference>
<dbReference type="GO" id="GO:0008984">
    <property type="term" value="F:protein-glutamate methylesterase activity"/>
    <property type="evidence" value="ECO:0007669"/>
    <property type="project" value="UniProtKB-EC"/>
</dbReference>
<name>A0ABV7GA24_9PROT</name>
<dbReference type="PROSITE" id="PS50110">
    <property type="entry name" value="RESPONSE_REGULATORY"/>
    <property type="match status" value="1"/>
</dbReference>
<dbReference type="InterPro" id="IPR008248">
    <property type="entry name" value="CheB-like"/>
</dbReference>
<feature type="domain" description="Response regulatory" evidence="8">
    <location>
        <begin position="8"/>
        <end position="125"/>
    </location>
</feature>
<reference evidence="11" key="1">
    <citation type="journal article" date="2019" name="Int. J. Syst. Evol. Microbiol.">
        <title>The Global Catalogue of Microorganisms (GCM) 10K type strain sequencing project: providing services to taxonomists for standard genome sequencing and annotation.</title>
        <authorList>
            <consortium name="The Broad Institute Genomics Platform"/>
            <consortium name="The Broad Institute Genome Sequencing Center for Infectious Disease"/>
            <person name="Wu L."/>
            <person name="Ma J."/>
        </authorList>
    </citation>
    <scope>NUCLEOTIDE SEQUENCE [LARGE SCALE GENOMIC DNA]</scope>
    <source>
        <strain evidence="11">KCTC 52094</strain>
    </source>
</reference>
<dbReference type="Gene3D" id="3.40.50.180">
    <property type="entry name" value="Methylesterase CheB, C-terminal domain"/>
    <property type="match status" value="1"/>
</dbReference>
<dbReference type="InterPro" id="IPR035909">
    <property type="entry name" value="CheB_C"/>
</dbReference>
<gene>
    <name evidence="10" type="primary">cheB</name>
    <name evidence="10" type="ORF">ACFOD4_20650</name>
</gene>
<organism evidence="10 11">
    <name type="scientific">Teichococcus globiformis</name>
    <dbReference type="NCBI Taxonomy" id="2307229"/>
    <lineage>
        <taxon>Bacteria</taxon>
        <taxon>Pseudomonadati</taxon>
        <taxon>Pseudomonadota</taxon>
        <taxon>Alphaproteobacteria</taxon>
        <taxon>Acetobacterales</taxon>
        <taxon>Roseomonadaceae</taxon>
        <taxon>Roseomonas</taxon>
    </lineage>
</organism>
<keyword evidence="3 6" id="KW-0378">Hydrolase</keyword>
<feature type="active site" evidence="6">
    <location>
        <position position="184"/>
    </location>
</feature>
<evidence type="ECO:0000259" key="9">
    <source>
        <dbReference type="PROSITE" id="PS50122"/>
    </source>
</evidence>
<dbReference type="RefSeq" id="WP_379599534.1">
    <property type="nucleotide sequence ID" value="NZ_JBHRTN010000028.1"/>
</dbReference>
<evidence type="ECO:0000313" key="11">
    <source>
        <dbReference type="Proteomes" id="UP001595593"/>
    </source>
</evidence>
<dbReference type="CDD" id="cd17541">
    <property type="entry name" value="REC_CheB-like"/>
    <property type="match status" value="1"/>
</dbReference>
<dbReference type="PROSITE" id="PS50122">
    <property type="entry name" value="CHEB"/>
    <property type="match status" value="1"/>
</dbReference>
<evidence type="ECO:0000256" key="7">
    <source>
        <dbReference type="PROSITE-ProRule" id="PRU00169"/>
    </source>
</evidence>
<evidence type="ECO:0000259" key="8">
    <source>
        <dbReference type="PROSITE" id="PS50110"/>
    </source>
</evidence>
<keyword evidence="1" id="KW-0963">Cytoplasm</keyword>
<dbReference type="Pfam" id="PF00072">
    <property type="entry name" value="Response_reg"/>
    <property type="match status" value="1"/>
</dbReference>
<evidence type="ECO:0000256" key="3">
    <source>
        <dbReference type="ARBA" id="ARBA00022801"/>
    </source>
</evidence>
<dbReference type="SUPFAM" id="SSF52738">
    <property type="entry name" value="Methylesterase CheB, C-terminal domain"/>
    <property type="match status" value="1"/>
</dbReference>
<evidence type="ECO:0000256" key="4">
    <source>
        <dbReference type="ARBA" id="ARBA00039140"/>
    </source>
</evidence>
<comment type="catalytic activity">
    <reaction evidence="5">
        <text>[protein]-L-glutamate 5-O-methyl ester + H2O = L-glutamyl-[protein] + methanol + H(+)</text>
        <dbReference type="Rhea" id="RHEA:23236"/>
        <dbReference type="Rhea" id="RHEA-COMP:10208"/>
        <dbReference type="Rhea" id="RHEA-COMP:10311"/>
        <dbReference type="ChEBI" id="CHEBI:15377"/>
        <dbReference type="ChEBI" id="CHEBI:15378"/>
        <dbReference type="ChEBI" id="CHEBI:17790"/>
        <dbReference type="ChEBI" id="CHEBI:29973"/>
        <dbReference type="ChEBI" id="CHEBI:82795"/>
        <dbReference type="EC" id="3.1.1.61"/>
    </reaction>
</comment>
<keyword evidence="10" id="KW-0808">Transferase</keyword>
<proteinExistence type="predicted"/>
<dbReference type="PIRSF" id="PIRSF000876">
    <property type="entry name" value="RR_chemtxs_CheB"/>
    <property type="match status" value="1"/>
</dbReference>
<comment type="caution">
    <text evidence="10">The sequence shown here is derived from an EMBL/GenBank/DDBJ whole genome shotgun (WGS) entry which is preliminary data.</text>
</comment>
<feature type="active site" evidence="6">
    <location>
        <position position="277"/>
    </location>
</feature>
<keyword evidence="11" id="KW-1185">Reference proteome</keyword>
<sequence length="342" mass="35887">MTGARPMRIGIVNAMPMAGEALRRTIATMAEHRVAWVTYGAAEAVRFCLNDRPDLVLVDLSPPGSDGIEATRRIMAEAPCAVLLLTPDVDANTSGVFEAMGHGAVDVVSMASAQDGTLLRKIEGIGRLVRERLCSTPGAGLARPASPSPHLVAVGASAGGPAALAALLQGLPENFPATIVIIQHVDERFAAGMAEWLDGQAPIPVSLARENEAPLPGRVLLAAGDQHLALRSSILLGYTPEPRDYVYRPSVDVFFHSVARLWKGAATGVLLTGMGRDGAEGLKALRQKGFHTIAQDRPTSAVYGMPKAAADIGAATEILPLSSIAPRLIRAVTGRRPEEAPT</sequence>
<feature type="domain" description="CheB-type methylesterase" evidence="9">
    <location>
        <begin position="145"/>
        <end position="335"/>
    </location>
</feature>
<dbReference type="CDD" id="cd16432">
    <property type="entry name" value="CheB_Rec"/>
    <property type="match status" value="1"/>
</dbReference>
<evidence type="ECO:0000256" key="5">
    <source>
        <dbReference type="ARBA" id="ARBA00048267"/>
    </source>
</evidence>
<keyword evidence="10" id="KW-0489">Methyltransferase</keyword>
<protein>
    <recommendedName>
        <fullName evidence="4">protein-glutamate methylesterase</fullName>
        <ecNumber evidence="4">3.1.1.61</ecNumber>
    </recommendedName>
</protein>
<dbReference type="EMBL" id="JBHRTN010000028">
    <property type="protein sequence ID" value="MFC3127481.1"/>
    <property type="molecule type" value="Genomic_DNA"/>
</dbReference>
<dbReference type="InterPro" id="IPR000673">
    <property type="entry name" value="Sig_transdc_resp-reg_Me-estase"/>
</dbReference>
<dbReference type="GO" id="GO:0032259">
    <property type="term" value="P:methylation"/>
    <property type="evidence" value="ECO:0007669"/>
    <property type="project" value="UniProtKB-KW"/>
</dbReference>
<evidence type="ECO:0000313" key="10">
    <source>
        <dbReference type="EMBL" id="MFC3127481.1"/>
    </source>
</evidence>
<dbReference type="Gene3D" id="3.40.50.2300">
    <property type="match status" value="1"/>
</dbReference>
<keyword evidence="2 6" id="KW-0145">Chemotaxis</keyword>
<feature type="active site" evidence="6">
    <location>
        <position position="157"/>
    </location>
</feature>
<dbReference type="Pfam" id="PF01339">
    <property type="entry name" value="CheB_methylest"/>
    <property type="match status" value="1"/>
</dbReference>
<feature type="modified residue" description="4-aspartylphosphate" evidence="7">
    <location>
        <position position="59"/>
    </location>
</feature>